<dbReference type="Proteomes" id="UP000193200">
    <property type="component" value="Unassembled WGS sequence"/>
</dbReference>
<accession>A0A1Y5TRE7</accession>
<evidence type="ECO:0000313" key="3">
    <source>
        <dbReference type="Proteomes" id="UP000193200"/>
    </source>
</evidence>
<dbReference type="Pfam" id="PF22308">
    <property type="entry name" value="DUF6969"/>
    <property type="match status" value="1"/>
</dbReference>
<reference evidence="2 3" key="1">
    <citation type="submission" date="2017-03" db="EMBL/GenBank/DDBJ databases">
        <authorList>
            <person name="Afonso C.L."/>
            <person name="Miller P.J."/>
            <person name="Scott M.A."/>
            <person name="Spackman E."/>
            <person name="Goraichik I."/>
            <person name="Dimitrov K.M."/>
            <person name="Suarez D.L."/>
            <person name="Swayne D.E."/>
        </authorList>
    </citation>
    <scope>NUCLEOTIDE SEQUENCE [LARGE SCALE GENOMIC DNA]</scope>
    <source>
        <strain evidence="2 3">CECT 7691</strain>
    </source>
</reference>
<feature type="domain" description="DUF6969" evidence="1">
    <location>
        <begin position="44"/>
        <end position="245"/>
    </location>
</feature>
<dbReference type="EMBL" id="FWFR01000003">
    <property type="protein sequence ID" value="SLN70298.1"/>
    <property type="molecule type" value="Genomic_DNA"/>
</dbReference>
<dbReference type="RefSeq" id="WP_217808093.1">
    <property type="nucleotide sequence ID" value="NZ_FWFR01000003.1"/>
</dbReference>
<organism evidence="2 3">
    <name type="scientific">Oceanibacterium hippocampi</name>
    <dbReference type="NCBI Taxonomy" id="745714"/>
    <lineage>
        <taxon>Bacteria</taxon>
        <taxon>Pseudomonadati</taxon>
        <taxon>Pseudomonadota</taxon>
        <taxon>Alphaproteobacteria</taxon>
        <taxon>Sneathiellales</taxon>
        <taxon>Sneathiellaceae</taxon>
        <taxon>Oceanibacterium</taxon>
    </lineage>
</organism>
<sequence>MTNAAGLPDSGKTDYLAKTMASDEAIISQLLSELDSDRLKHMHGAAAEIIECYRVLRKGGLNVVGELLKGQGTFYEWNHFPEGDIYDSDSHAQYYYHAHRGSEVEHGHFHTFVRVKGMPKGLSPVPHEGTEPWPEGDERLSHLIAVSMDKFGFPIGLFTTNRWVTGENWYRAEDVIAMLDRFVIDHANPSWPVNRWLTAMLRLFRPQIEILLVARDRAVEAHKVRIGDADVFEDRALEITSDLPISVETQTKALDSELRARGLIG</sequence>
<name>A0A1Y5TRE7_9PROT</name>
<evidence type="ECO:0000259" key="1">
    <source>
        <dbReference type="Pfam" id="PF22308"/>
    </source>
</evidence>
<evidence type="ECO:0000313" key="2">
    <source>
        <dbReference type="EMBL" id="SLN70298.1"/>
    </source>
</evidence>
<dbReference type="InterPro" id="IPR054242">
    <property type="entry name" value="DUF6969"/>
</dbReference>
<proteinExistence type="predicted"/>
<protein>
    <recommendedName>
        <fullName evidence="1">DUF6969 domain-containing protein</fullName>
    </recommendedName>
</protein>
<dbReference type="InParanoid" id="A0A1Y5TRE7"/>
<keyword evidence="3" id="KW-1185">Reference proteome</keyword>
<dbReference type="AlphaFoldDB" id="A0A1Y5TRE7"/>
<gene>
    <name evidence="2" type="ORF">OCH7691_03271</name>
</gene>